<feature type="region of interest" description="Disordered" evidence="1">
    <location>
        <begin position="45"/>
        <end position="66"/>
    </location>
</feature>
<name>A0ABN9SE08_9DINO</name>
<dbReference type="InterPro" id="IPR036278">
    <property type="entry name" value="Sialidase_sf"/>
</dbReference>
<keyword evidence="3" id="KW-1185">Reference proteome</keyword>
<protein>
    <recommendedName>
        <fullName evidence="4">Exo-alpha-sialidase</fullName>
    </recommendedName>
</protein>
<reference evidence="2" key="1">
    <citation type="submission" date="2023-10" db="EMBL/GenBank/DDBJ databases">
        <authorList>
            <person name="Chen Y."/>
            <person name="Shah S."/>
            <person name="Dougan E. K."/>
            <person name="Thang M."/>
            <person name="Chan C."/>
        </authorList>
    </citation>
    <scope>NUCLEOTIDE SEQUENCE [LARGE SCALE GENOMIC DNA]</scope>
</reference>
<evidence type="ECO:0000256" key="1">
    <source>
        <dbReference type="SAM" id="MobiDB-lite"/>
    </source>
</evidence>
<dbReference type="CDD" id="cd15482">
    <property type="entry name" value="Sialidase_non-viral"/>
    <property type="match status" value="1"/>
</dbReference>
<dbReference type="SUPFAM" id="SSF50939">
    <property type="entry name" value="Sialidases"/>
    <property type="match status" value="1"/>
</dbReference>
<dbReference type="InterPro" id="IPR026856">
    <property type="entry name" value="Sialidase_fam"/>
</dbReference>
<dbReference type="Proteomes" id="UP001189429">
    <property type="component" value="Unassembled WGS sequence"/>
</dbReference>
<dbReference type="PANTHER" id="PTHR10628">
    <property type="entry name" value="SIALIDASE"/>
    <property type="match status" value="1"/>
</dbReference>
<proteinExistence type="predicted"/>
<accession>A0ABN9SE08</accession>
<dbReference type="Gene3D" id="2.120.10.10">
    <property type="match status" value="1"/>
</dbReference>
<dbReference type="PANTHER" id="PTHR10628:SF30">
    <property type="entry name" value="EXO-ALPHA-SIALIDASE"/>
    <property type="match status" value="1"/>
</dbReference>
<organism evidence="2 3">
    <name type="scientific">Prorocentrum cordatum</name>
    <dbReference type="NCBI Taxonomy" id="2364126"/>
    <lineage>
        <taxon>Eukaryota</taxon>
        <taxon>Sar</taxon>
        <taxon>Alveolata</taxon>
        <taxon>Dinophyceae</taxon>
        <taxon>Prorocentrales</taxon>
        <taxon>Prorocentraceae</taxon>
        <taxon>Prorocentrum</taxon>
    </lineage>
</organism>
<evidence type="ECO:0000313" key="3">
    <source>
        <dbReference type="Proteomes" id="UP001189429"/>
    </source>
</evidence>
<gene>
    <name evidence="2" type="ORF">PCOR1329_LOCUS28953</name>
</gene>
<evidence type="ECO:0008006" key="4">
    <source>
        <dbReference type="Google" id="ProtNLM"/>
    </source>
</evidence>
<comment type="caution">
    <text evidence="2">The sequence shown here is derived from an EMBL/GenBank/DDBJ whole genome shotgun (WGS) entry which is preliminary data.</text>
</comment>
<dbReference type="EMBL" id="CAUYUJ010010785">
    <property type="protein sequence ID" value="CAK0830262.1"/>
    <property type="molecule type" value="Genomic_DNA"/>
</dbReference>
<evidence type="ECO:0000313" key="2">
    <source>
        <dbReference type="EMBL" id="CAK0830262.1"/>
    </source>
</evidence>
<sequence length="150" mass="16431">MPGAELAMGNPTALFATGPSGGDSRVVLLFTAQYANDTEGSIWDRKSRGSRWPHATESFDGGATWSRPRNITRTTKREAWTWYATGPGAGIQLRHGQHAGRLVVPCDHVADTAKGLLLVRSHMIYTTTSAPRGSWVRWRGRAPTSALWRS</sequence>